<evidence type="ECO:0000313" key="12">
    <source>
        <dbReference type="Proteomes" id="UP000182800"/>
    </source>
</evidence>
<feature type="transmembrane region" description="Helical" evidence="8">
    <location>
        <begin position="27"/>
        <end position="49"/>
    </location>
</feature>
<feature type="transmembrane region" description="Helical" evidence="8">
    <location>
        <begin position="61"/>
        <end position="81"/>
    </location>
</feature>
<keyword evidence="12" id="KW-1185">Reference proteome</keyword>
<evidence type="ECO:0000313" key="11">
    <source>
        <dbReference type="EMBL" id="SCC80764.1"/>
    </source>
</evidence>
<dbReference type="EMBL" id="FMBM01000002">
    <property type="protein sequence ID" value="SCC80764.1"/>
    <property type="molecule type" value="Genomic_DNA"/>
</dbReference>
<evidence type="ECO:0000256" key="3">
    <source>
        <dbReference type="ARBA" id="ARBA00022692"/>
    </source>
</evidence>
<dbReference type="InterPro" id="IPR017871">
    <property type="entry name" value="ABC_transporter-like_CS"/>
</dbReference>
<protein>
    <submittedName>
        <fullName evidence="11">ATP-binding cassette, subfamily C</fullName>
    </submittedName>
</protein>
<keyword evidence="4" id="KW-0547">Nucleotide-binding</keyword>
<dbReference type="NCBIfam" id="TIGR01842">
    <property type="entry name" value="type_I_sec_PrtD"/>
    <property type="match status" value="1"/>
</dbReference>
<sequence>MTKSAKGQQQPLVAAALSRTRGAFTGVAFVSAVTNLLMLTGPLFMLQIYDRVLSSRSVPTLVALTALVAGLYLFLGVLEIIRARVLTRIGQRVDRELSGPAFDAGLNLPLKTRNSEAAAHPMRDLDRIRQFMAGQGPVAICDLPWLPIYLAIIFLFHPWLGWLGTAGAAILIVITLINEYSLRKPVERLAAMTRTRNAFAEAGRRNAEVLRAMGMGSRYRQRFETTDAPYQAIQARVGDMTGSFSAGTKVFRLGLQSAVLALGAWLAIMQAITPGVMIAASILTARALAPIEAAIGQWRHFVACRQAYRRLGEMLGHGLAADPDMVLPRPGERLDVENIAVAAPGDKHALIQDLRFSLKAGDALGVIGPSGSGKSTLARALVGIWPAMRGSIRLDGATLDQWAPEALGPAIGYLPQGVELFDGTVAENIARFDPDADPQAIVAAAERAGVHELILQFPDGYDTRIGEYGAILSAGQRQRIGLARALFGQPFLIVLDEPNANLDAEGEKALSEAIAAARADRAILVVIAHRPSALANVDQVLVMQGGRQAAIGPRDEVLRRTTIRPVPATA</sequence>
<evidence type="ECO:0000256" key="7">
    <source>
        <dbReference type="ARBA" id="ARBA00023136"/>
    </source>
</evidence>
<evidence type="ECO:0000256" key="1">
    <source>
        <dbReference type="ARBA" id="ARBA00004651"/>
    </source>
</evidence>
<dbReference type="InterPro" id="IPR010128">
    <property type="entry name" value="ATPase_T1SS_PrtD-like"/>
</dbReference>
<dbReference type="SUPFAM" id="SSF90123">
    <property type="entry name" value="ABC transporter transmembrane region"/>
    <property type="match status" value="1"/>
</dbReference>
<dbReference type="PANTHER" id="PTHR24221">
    <property type="entry name" value="ATP-BINDING CASSETTE SUB-FAMILY B"/>
    <property type="match status" value="1"/>
</dbReference>
<proteinExistence type="inferred from homology"/>
<dbReference type="SUPFAM" id="SSF52540">
    <property type="entry name" value="P-loop containing nucleoside triphosphate hydrolases"/>
    <property type="match status" value="1"/>
</dbReference>
<name>A0ABY0K8G2_9HYPH</name>
<keyword evidence="3 8" id="KW-0812">Transmembrane</keyword>
<dbReference type="Gene3D" id="1.20.1560.10">
    <property type="entry name" value="ABC transporter type 1, transmembrane domain"/>
    <property type="match status" value="1"/>
</dbReference>
<dbReference type="InterPro" id="IPR011527">
    <property type="entry name" value="ABC1_TM_dom"/>
</dbReference>
<organism evidence="11 12">
    <name type="scientific">Saliniramus fredricksonii</name>
    <dbReference type="NCBI Taxonomy" id="1653334"/>
    <lineage>
        <taxon>Bacteria</taxon>
        <taxon>Pseudomonadati</taxon>
        <taxon>Pseudomonadota</taxon>
        <taxon>Alphaproteobacteria</taxon>
        <taxon>Hyphomicrobiales</taxon>
        <taxon>Salinarimonadaceae</taxon>
        <taxon>Saliniramus</taxon>
    </lineage>
</organism>
<gene>
    <name evidence="11" type="ORF">GA0071312_1689</name>
</gene>
<dbReference type="Pfam" id="PF00005">
    <property type="entry name" value="ABC_tran"/>
    <property type="match status" value="1"/>
</dbReference>
<feature type="transmembrane region" description="Helical" evidence="8">
    <location>
        <begin position="259"/>
        <end position="283"/>
    </location>
</feature>
<dbReference type="SMART" id="SM00382">
    <property type="entry name" value="AAA"/>
    <property type="match status" value="1"/>
</dbReference>
<dbReference type="InterPro" id="IPR036640">
    <property type="entry name" value="ABC1_TM_sf"/>
</dbReference>
<evidence type="ECO:0000259" key="10">
    <source>
        <dbReference type="PROSITE" id="PS50929"/>
    </source>
</evidence>
<comment type="caution">
    <text evidence="11">The sequence shown here is derived from an EMBL/GenBank/DDBJ whole genome shotgun (WGS) entry which is preliminary data.</text>
</comment>
<dbReference type="Pfam" id="PF00664">
    <property type="entry name" value="ABC_membrane"/>
    <property type="match status" value="1"/>
</dbReference>
<comment type="subcellular location">
    <subcellularLocation>
        <location evidence="1">Cell membrane</location>
        <topology evidence="1">Multi-pass membrane protein</topology>
    </subcellularLocation>
</comment>
<dbReference type="PROSITE" id="PS50929">
    <property type="entry name" value="ABC_TM1F"/>
    <property type="match status" value="1"/>
</dbReference>
<dbReference type="GO" id="GO:0005524">
    <property type="term" value="F:ATP binding"/>
    <property type="evidence" value="ECO:0007669"/>
    <property type="project" value="UniProtKB-KW"/>
</dbReference>
<dbReference type="CDD" id="cd18586">
    <property type="entry name" value="ABC_6TM_PrtD_like"/>
    <property type="match status" value="1"/>
</dbReference>
<feature type="transmembrane region" description="Helical" evidence="8">
    <location>
        <begin position="137"/>
        <end position="156"/>
    </location>
</feature>
<dbReference type="PROSITE" id="PS50893">
    <property type="entry name" value="ABC_TRANSPORTER_2"/>
    <property type="match status" value="1"/>
</dbReference>
<evidence type="ECO:0000259" key="9">
    <source>
        <dbReference type="PROSITE" id="PS50893"/>
    </source>
</evidence>
<keyword evidence="6 8" id="KW-1133">Transmembrane helix</keyword>
<evidence type="ECO:0000256" key="8">
    <source>
        <dbReference type="SAM" id="Phobius"/>
    </source>
</evidence>
<evidence type="ECO:0000256" key="2">
    <source>
        <dbReference type="ARBA" id="ARBA00005417"/>
    </source>
</evidence>
<dbReference type="InterPro" id="IPR039421">
    <property type="entry name" value="Type_1_exporter"/>
</dbReference>
<evidence type="ECO:0000256" key="6">
    <source>
        <dbReference type="ARBA" id="ARBA00022989"/>
    </source>
</evidence>
<dbReference type="InterPro" id="IPR003439">
    <property type="entry name" value="ABC_transporter-like_ATP-bd"/>
</dbReference>
<evidence type="ECO:0000256" key="5">
    <source>
        <dbReference type="ARBA" id="ARBA00022840"/>
    </source>
</evidence>
<dbReference type="PROSITE" id="PS00211">
    <property type="entry name" value="ABC_TRANSPORTER_1"/>
    <property type="match status" value="1"/>
</dbReference>
<dbReference type="RefSeq" id="WP_074444602.1">
    <property type="nucleotide sequence ID" value="NZ_FMBM01000002.1"/>
</dbReference>
<feature type="domain" description="ABC transmembrane type-1" evidence="10">
    <location>
        <begin position="26"/>
        <end position="303"/>
    </location>
</feature>
<accession>A0ABY0K8G2</accession>
<dbReference type="Proteomes" id="UP000182800">
    <property type="component" value="Unassembled WGS sequence"/>
</dbReference>
<dbReference type="PANTHER" id="PTHR24221:SF248">
    <property type="entry name" value="ABC TRANSPORTER TRANSMEMBRANE REGION"/>
    <property type="match status" value="1"/>
</dbReference>
<dbReference type="InterPro" id="IPR047957">
    <property type="entry name" value="ABC_AprD-like_6TM"/>
</dbReference>
<dbReference type="InterPro" id="IPR003593">
    <property type="entry name" value="AAA+_ATPase"/>
</dbReference>
<dbReference type="InterPro" id="IPR027417">
    <property type="entry name" value="P-loop_NTPase"/>
</dbReference>
<reference evidence="11 12" key="1">
    <citation type="submission" date="2016-08" db="EMBL/GenBank/DDBJ databases">
        <authorList>
            <person name="Varghese N."/>
            <person name="Submissions Spin"/>
        </authorList>
    </citation>
    <scope>NUCLEOTIDE SEQUENCE [LARGE SCALE GENOMIC DNA]</scope>
    <source>
        <strain evidence="11 12">HL-109</strain>
    </source>
</reference>
<evidence type="ECO:0000256" key="4">
    <source>
        <dbReference type="ARBA" id="ARBA00022741"/>
    </source>
</evidence>
<keyword evidence="7 8" id="KW-0472">Membrane</keyword>
<keyword evidence="5 11" id="KW-0067">ATP-binding</keyword>
<feature type="transmembrane region" description="Helical" evidence="8">
    <location>
        <begin position="162"/>
        <end position="182"/>
    </location>
</feature>
<comment type="similarity">
    <text evidence="2">Belongs to the ABC transporter superfamily.</text>
</comment>
<feature type="domain" description="ABC transporter" evidence="9">
    <location>
        <begin position="334"/>
        <end position="570"/>
    </location>
</feature>
<dbReference type="Gene3D" id="3.40.50.300">
    <property type="entry name" value="P-loop containing nucleotide triphosphate hydrolases"/>
    <property type="match status" value="1"/>
</dbReference>